<reference evidence="4 5" key="1">
    <citation type="submission" date="2024-10" db="EMBL/GenBank/DDBJ databases">
        <authorList>
            <person name="Kim D."/>
        </authorList>
    </citation>
    <scope>NUCLEOTIDE SEQUENCE [LARGE SCALE GENOMIC DNA]</scope>
    <source>
        <strain evidence="4">Taebaek</strain>
    </source>
</reference>
<feature type="compositionally biased region" description="Acidic residues" evidence="1">
    <location>
        <begin position="629"/>
        <end position="645"/>
    </location>
</feature>
<keyword evidence="2" id="KW-0812">Transmembrane</keyword>
<dbReference type="EMBL" id="JBICCN010000007">
    <property type="protein sequence ID" value="KAL3104208.1"/>
    <property type="molecule type" value="Genomic_DNA"/>
</dbReference>
<feature type="region of interest" description="Disordered" evidence="1">
    <location>
        <begin position="704"/>
        <end position="743"/>
    </location>
</feature>
<keyword evidence="2" id="KW-0472">Membrane</keyword>
<feature type="signal peptide" evidence="3">
    <location>
        <begin position="1"/>
        <end position="23"/>
    </location>
</feature>
<feature type="compositionally biased region" description="Polar residues" evidence="1">
    <location>
        <begin position="723"/>
        <end position="732"/>
    </location>
</feature>
<feature type="region of interest" description="Disordered" evidence="1">
    <location>
        <begin position="834"/>
        <end position="919"/>
    </location>
</feature>
<feature type="transmembrane region" description="Helical" evidence="2">
    <location>
        <begin position="591"/>
        <end position="613"/>
    </location>
</feature>
<evidence type="ECO:0008006" key="6">
    <source>
        <dbReference type="Google" id="ProtNLM"/>
    </source>
</evidence>
<protein>
    <recommendedName>
        <fullName evidence="6">Protein smoothened</fullName>
    </recommendedName>
</protein>
<feature type="transmembrane region" description="Helical" evidence="2">
    <location>
        <begin position="277"/>
        <end position="296"/>
    </location>
</feature>
<comment type="caution">
    <text evidence="4">The sequence shown here is derived from an EMBL/GenBank/DDBJ whole genome shotgun (WGS) entry which is preliminary data.</text>
</comment>
<keyword evidence="5" id="KW-1185">Reference proteome</keyword>
<evidence type="ECO:0000313" key="5">
    <source>
        <dbReference type="Proteomes" id="UP001620645"/>
    </source>
</evidence>
<accession>A0ABD2KMT5</accession>
<feature type="transmembrane region" description="Helical" evidence="2">
    <location>
        <begin position="308"/>
        <end position="333"/>
    </location>
</feature>
<evidence type="ECO:0000256" key="1">
    <source>
        <dbReference type="SAM" id="MobiDB-lite"/>
    </source>
</evidence>
<dbReference type="Gene3D" id="1.10.2000.10">
    <property type="entry name" value="Frizzled cysteine-rich domain"/>
    <property type="match status" value="1"/>
</dbReference>
<gene>
    <name evidence="4" type="ORF">niasHS_002235</name>
</gene>
<dbReference type="Proteomes" id="UP001620645">
    <property type="component" value="Unassembled WGS sequence"/>
</dbReference>
<dbReference type="InterPro" id="IPR036790">
    <property type="entry name" value="Frizzled_dom_sf"/>
</dbReference>
<feature type="compositionally biased region" description="Acidic residues" evidence="1">
    <location>
        <begin position="865"/>
        <end position="875"/>
    </location>
</feature>
<feature type="transmembrane region" description="Helical" evidence="2">
    <location>
        <begin position="367"/>
        <end position="385"/>
    </location>
</feature>
<feature type="transmembrane region" description="Helical" evidence="2">
    <location>
        <begin position="527"/>
        <end position="547"/>
    </location>
</feature>
<feature type="chain" id="PRO_5044759122" description="Protein smoothened" evidence="3">
    <location>
        <begin position="24"/>
        <end position="919"/>
    </location>
</feature>
<evidence type="ECO:0000313" key="4">
    <source>
        <dbReference type="EMBL" id="KAL3104208.1"/>
    </source>
</evidence>
<keyword evidence="2" id="KW-1133">Transmembrane helix</keyword>
<sequence length="919" mass="103751">MWRIPALAEQILVVNIIFLSSISTDITVDKDVEKGRVNERNTFFGHGRVEYGEKMDQFKKIQKEKWWANRTCSKGYSDTLFPGCPETKPQKCFGIEISYSHRVETDEPFPHWAEFLQHFPKCWSMFAPLVCFVHYRPCDTKGDQRSYNVFQLFPTELCNEMRSNCEFAFRHFPAMIASYLNCDEQFGRLTSTNLRGNDDLQQKSNDSSLLVYNEKCKLDLTSSSRRELVQLVDLAKSCLAPLVYVNGSEETQRTHALPLVDDCYIPCSSTIYDAHSLSFLRAFSFLCFFLVLLFAFQLISRAKLIFDFGIFICFLAIVSTFLIALTFALSPFLGNGVVCLLDGKIRRFSGASSPANGNDIFCMMEATYLKVCLVFAFWTSFIIVCNEFRNEFRAKSLFFQQFSALCHILSSLFVTLWHREISIDPVPKVCHYFHFHSVWLIFVDFVLLLLVAFFILFLSKAKNDSKKNGKKGPQMGQMLVDETLNDSSLPDIGKNEAKFRANEAMVRDEQGQLSFSQRFVDGLTRQISPLFLLFAYFGCVLSFYPLAEMDESDLLSAQINCSLSALSNDRWKGNEHLENCRAIPRIPFWHYANSLAVVFHLALTLCVVSYYLTKLHKSKNDEKTKSGEEAEDDDNKNEFEMDTLENGEREERRRTNGLRTNPSSSDSNCRASVADSMYSNGYAAIDSSTTDSILHNVGRNRRRKLSNLEGARGRHRARVERGQLSSLRQNGPNDGPLGMNAATPSLYSESLSAEYELRNQQLPTSPNGSFPGPTFLGVPPLQLPVAAPTPPAPVIIVHHWHQYCPTDGVHSPQNCGSHQPNEGGGRTEFVMGKEDEINGPEGNSGTNGSEGQNGMEEGTEKVKEEEEETTSEDSDYPVSDHDTADSNDFCSDNPDPAEEQLWNESCQKAAQSQQQSAKI</sequence>
<name>A0ABD2KMT5_HETSC</name>
<feature type="region of interest" description="Disordered" evidence="1">
    <location>
        <begin position="620"/>
        <end position="671"/>
    </location>
</feature>
<keyword evidence="3" id="KW-0732">Signal</keyword>
<evidence type="ECO:0000256" key="3">
    <source>
        <dbReference type="SAM" id="SignalP"/>
    </source>
</evidence>
<feature type="compositionally biased region" description="Low complexity" evidence="1">
    <location>
        <begin position="907"/>
        <end position="919"/>
    </location>
</feature>
<dbReference type="SUPFAM" id="SSF63501">
    <property type="entry name" value="Frizzled cysteine-rich domain"/>
    <property type="match status" value="1"/>
</dbReference>
<dbReference type="AlphaFoldDB" id="A0ABD2KMT5"/>
<feature type="transmembrane region" description="Helical" evidence="2">
    <location>
        <begin position="397"/>
        <end position="418"/>
    </location>
</feature>
<organism evidence="4 5">
    <name type="scientific">Heterodera schachtii</name>
    <name type="common">Sugarbeet cyst nematode worm</name>
    <name type="synonym">Tylenchus schachtii</name>
    <dbReference type="NCBI Taxonomy" id="97005"/>
    <lineage>
        <taxon>Eukaryota</taxon>
        <taxon>Metazoa</taxon>
        <taxon>Ecdysozoa</taxon>
        <taxon>Nematoda</taxon>
        <taxon>Chromadorea</taxon>
        <taxon>Rhabditida</taxon>
        <taxon>Tylenchina</taxon>
        <taxon>Tylenchomorpha</taxon>
        <taxon>Tylenchoidea</taxon>
        <taxon>Heteroderidae</taxon>
        <taxon>Heteroderinae</taxon>
        <taxon>Heterodera</taxon>
    </lineage>
</organism>
<evidence type="ECO:0000256" key="2">
    <source>
        <dbReference type="SAM" id="Phobius"/>
    </source>
</evidence>
<feature type="compositionally biased region" description="Polar residues" evidence="1">
    <location>
        <begin position="841"/>
        <end position="852"/>
    </location>
</feature>
<proteinExistence type="predicted"/>
<feature type="transmembrane region" description="Helical" evidence="2">
    <location>
        <begin position="438"/>
        <end position="458"/>
    </location>
</feature>